<evidence type="ECO:0000313" key="5">
    <source>
        <dbReference type="EMBL" id="KAI0530915.1"/>
    </source>
</evidence>
<evidence type="ECO:0008006" key="7">
    <source>
        <dbReference type="Google" id="ProtNLM"/>
    </source>
</evidence>
<dbReference type="Proteomes" id="UP000829196">
    <property type="component" value="Unassembled WGS sequence"/>
</dbReference>
<dbReference type="Pfam" id="PF14223">
    <property type="entry name" value="Retrotran_gag_2"/>
    <property type="match status" value="1"/>
</dbReference>
<proteinExistence type="inferred from homology"/>
<dbReference type="SUPFAM" id="SSF51445">
    <property type="entry name" value="(Trans)glycosidases"/>
    <property type="match status" value="1"/>
</dbReference>
<dbReference type="InterPro" id="IPR026960">
    <property type="entry name" value="RVT-Znf"/>
</dbReference>
<accession>A0A8T3CBK3</accession>
<dbReference type="InterPro" id="IPR044730">
    <property type="entry name" value="RNase_H-like_dom_plant"/>
</dbReference>
<dbReference type="PANTHER" id="PTHR10353:SF29">
    <property type="entry name" value="BETA-GLUCOSIDASE 11"/>
    <property type="match status" value="1"/>
</dbReference>
<dbReference type="Pfam" id="PF13966">
    <property type="entry name" value="zf-RVT"/>
    <property type="match status" value="1"/>
</dbReference>
<dbReference type="EMBL" id="JAGYWB010000001">
    <property type="protein sequence ID" value="KAI0530915.1"/>
    <property type="molecule type" value="Genomic_DNA"/>
</dbReference>
<feature type="domain" description="Reverse transcriptase zinc-binding" evidence="3">
    <location>
        <begin position="710"/>
        <end position="773"/>
    </location>
</feature>
<sequence>MFSRKWFDPPMMVEGCRPPSSSVGDGRISSSSDVRILPRLNQCSSPLAFKDANLLFDHETKLRFKYAKPLVINEGGRSEVKDSSACIANSSHKSDTSDYENVTTKVVVHDIMQFNEDLEKVRDCISIDLGNFLSSDNLVFVIPRQTKPAVNVWNRKPNFKSIDFDYGESFFENGVVKLRLQSEVENTNKLHKSLVAKIPNIFCKCGRIGHLEKNCPEVCFEAIRELNVIKSSIEGKAFSNKVSSTIILVEEEASKVIKEGYGLWIQVDYGKKKFINFKFNNTWTRPISREVSKVGEEAILKSLNVEVDMTAGTNIMGKENVEAQNEEVLPEVLPDLTCINEYPKINESPIGSEKIALNSRCIPSNSNQFEVLNNLVEEGEIVFVKPDVLKSHEASFLINDGDALKEEFLDLQNREAEDGFLSEENQWLLKVKIDELNTALAWISTWWRQRAKAKWLTLIKCAEAFCGNRKMGMQVFILLLGIVCARLKKKAVAREVVIKKKMDVILQGVAFLGGSGDIFISIISMKPGHLKSDCPTFKAHPSKEKEEEVTNLCLMDDGHLNHSNQEEFFGGFGEIFISIRSTFSAFTKWVKKDFKLKNIIRWNVGNGDKINVLNDTWVLDKCINKWPTMVNCDALEGLNVSHLLTNDGQWNYNLLKEVFHPDFISMINNIQISPGLEDQRELLSLLSGKTISALSFDNILKCNYNFEGEDYFSWLFKLKLNKKVEIFWWRLGKAAIPTMIFLHYRKLVLDKNCVRGCNCSENYEHIMVTCKYLIDVIKQIQLWGISIPIFQDLNSCLKELRRLSVRNSGVVKLYCIAVYLSWSNRNQVKHGKSALPSSATAANTLALASIKGSPYLSRWGTNLLRESSETWCPPPKEWMKINVDASLATSYCAGVGGIFRDHKGRFILAFGEKKTHWDITKLEMDAVFSVKDYIRSWMLEYKGLIVESDSLNMANFGNRNTPEGYSITKPPLFDNIPFDFWKTRMSTFLQSLDYRMWMLVQDGYTKPTRLVDGVMIEIPFVDWTIEERDLAQLNAKCLNSFFCALKSEDYIRVSTCKSGKDIWDRLCITYEGTNEVKQSRLNILLHDYELFRMKPNESISDMYTRFTQIVTSLHALGRELTNAEMVNKILRCLPTAYDAKITAITESKDLNIYSIDNLLGSLIAYEQGKLFKEEAEETPAMEQRKPGHIKTECPKLKATPSKEKVEEKPMVKKGKKKFQRAFWADSASDSSETEKEEEVTNLCLMADNIDHSDQEEECSHTRPCGSIWYLDSGCSKHMTGDTAQFITLEARNGGKVTLGDNTTKKVVGSDSDFAGCRVDRKCTSGTCQFIRNSLVFWSSRKQSSVALSTAEAEYIALESCVAQEISVTAKLEVITQKVGFQRRRGEGEKKKLIEMAKVAELLAVLLLFWKHFYSVPCSSEFTRDDFPVDFVFGAGTSAFQLELKKLAFKGEGEKKKLIEMAKVAELSAVLLLFWEHYYSVPCFSEFTRENFPADFVFGAGTSAFQYEGAWVDDGKSPSIWDTFTHEGWAGVNNPDTASDGYHKYKGDIKLMSDTGLEAYRLSISWPRLLPKGRGPVNPKGIGYYNNVINELIKHGIQPHVTLHHLDVPQVLQDEYGGWLSPKIIDDFKELADVCFKEFGDRVSHWTTINQPNINSLASFDYGFFPPQRCSYPYGVNITGSSTNCTGGNSTVEPYITVHNYILAHSAAVELYRKNYQVDYPEIMKKNAGSRLPSFSYSESQKVKGSFDFIGINYYFAFYVADDPSIPKTGLRDYNSDMFAKFTAFKDAPPARRIIPPSRPINDFESLWKLLNYLKKTYKNPPIFVHENGYGLGVVDTMNDVGRITFLSGFIGSVLDSIRDGIDVRGYFIWTFIDGYELISGYSSRFGLYHVNFEDSEHERTPKLSAHWYHNFLKKGALIKMENNGTYWAKAHRSE</sequence>
<comment type="similarity">
    <text evidence="1">Belongs to the glycosyl hydrolase 1 family.</text>
</comment>
<feature type="domain" description="Retrovirus-related Pol polyprotein from transposon TNT 1-94-like beta-barrel" evidence="4">
    <location>
        <begin position="1268"/>
        <end position="1309"/>
    </location>
</feature>
<dbReference type="OrthoDB" id="97058at2759"/>
<dbReference type="InterPro" id="IPR033132">
    <property type="entry name" value="GH_1_N_CS"/>
</dbReference>
<dbReference type="GO" id="GO:0008422">
    <property type="term" value="F:beta-glucosidase activity"/>
    <property type="evidence" value="ECO:0007669"/>
    <property type="project" value="UniProtKB-ARBA"/>
</dbReference>
<evidence type="ECO:0000256" key="1">
    <source>
        <dbReference type="ARBA" id="ARBA00010838"/>
    </source>
</evidence>
<evidence type="ECO:0000313" key="6">
    <source>
        <dbReference type="Proteomes" id="UP000829196"/>
    </source>
</evidence>
<protein>
    <recommendedName>
        <fullName evidence="7">Beta-glucosidase</fullName>
    </recommendedName>
</protein>
<name>A0A8T3CBK3_DENNO</name>
<dbReference type="Pfam" id="PF00232">
    <property type="entry name" value="Glyco_hydro_1"/>
    <property type="match status" value="2"/>
</dbReference>
<dbReference type="PANTHER" id="PTHR10353">
    <property type="entry name" value="GLYCOSYL HYDROLASE"/>
    <property type="match status" value="1"/>
</dbReference>
<dbReference type="GO" id="GO:0005975">
    <property type="term" value="P:carbohydrate metabolic process"/>
    <property type="evidence" value="ECO:0007669"/>
    <property type="project" value="InterPro"/>
</dbReference>
<organism evidence="5 6">
    <name type="scientific">Dendrobium nobile</name>
    <name type="common">Orchid</name>
    <dbReference type="NCBI Taxonomy" id="94219"/>
    <lineage>
        <taxon>Eukaryota</taxon>
        <taxon>Viridiplantae</taxon>
        <taxon>Streptophyta</taxon>
        <taxon>Embryophyta</taxon>
        <taxon>Tracheophyta</taxon>
        <taxon>Spermatophyta</taxon>
        <taxon>Magnoliopsida</taxon>
        <taxon>Liliopsida</taxon>
        <taxon>Asparagales</taxon>
        <taxon>Orchidaceae</taxon>
        <taxon>Epidendroideae</taxon>
        <taxon>Malaxideae</taxon>
        <taxon>Dendrobiinae</taxon>
        <taxon>Dendrobium</taxon>
    </lineage>
</organism>
<dbReference type="CDD" id="cd06222">
    <property type="entry name" value="RNase_H_like"/>
    <property type="match status" value="1"/>
</dbReference>
<dbReference type="CDD" id="cd09272">
    <property type="entry name" value="RNase_HI_RT_Ty1"/>
    <property type="match status" value="1"/>
</dbReference>
<evidence type="ECO:0000256" key="2">
    <source>
        <dbReference type="ARBA" id="ARBA00022801"/>
    </source>
</evidence>
<dbReference type="SMR" id="A0A8T3CBK3"/>
<dbReference type="InterPro" id="IPR054722">
    <property type="entry name" value="PolX-like_BBD"/>
</dbReference>
<keyword evidence="2" id="KW-0378">Hydrolase</keyword>
<dbReference type="Gene3D" id="3.20.20.80">
    <property type="entry name" value="Glycosidases"/>
    <property type="match status" value="2"/>
</dbReference>
<gene>
    <name evidence="5" type="ORF">KFK09_000463</name>
</gene>
<evidence type="ECO:0000259" key="3">
    <source>
        <dbReference type="Pfam" id="PF13966"/>
    </source>
</evidence>
<dbReference type="PROSITE" id="PS00653">
    <property type="entry name" value="GLYCOSYL_HYDROL_F1_2"/>
    <property type="match status" value="1"/>
</dbReference>
<dbReference type="InterPro" id="IPR017853">
    <property type="entry name" value="GH"/>
</dbReference>
<dbReference type="PRINTS" id="PR00131">
    <property type="entry name" value="GLHYDRLASE1"/>
</dbReference>
<dbReference type="InterPro" id="IPR001360">
    <property type="entry name" value="Glyco_hydro_1"/>
</dbReference>
<reference evidence="5" key="1">
    <citation type="journal article" date="2022" name="Front. Genet.">
        <title>Chromosome-Scale Assembly of the Dendrobium nobile Genome Provides Insights Into the Molecular Mechanism of the Biosynthesis of the Medicinal Active Ingredient of Dendrobium.</title>
        <authorList>
            <person name="Xu Q."/>
            <person name="Niu S.-C."/>
            <person name="Li K.-L."/>
            <person name="Zheng P.-J."/>
            <person name="Zhang X.-J."/>
            <person name="Jia Y."/>
            <person name="Liu Y."/>
            <person name="Niu Y.-X."/>
            <person name="Yu L.-H."/>
            <person name="Chen D.-F."/>
            <person name="Zhang G.-Q."/>
        </authorList>
    </citation>
    <scope>NUCLEOTIDE SEQUENCE</scope>
    <source>
        <tissue evidence="5">Leaf</tissue>
    </source>
</reference>
<dbReference type="Pfam" id="PF22936">
    <property type="entry name" value="Pol_BBD"/>
    <property type="match status" value="1"/>
</dbReference>
<comment type="caution">
    <text evidence="5">The sequence shown here is derived from an EMBL/GenBank/DDBJ whole genome shotgun (WGS) entry which is preliminary data.</text>
</comment>
<keyword evidence="6" id="KW-1185">Reference proteome</keyword>
<evidence type="ECO:0000259" key="4">
    <source>
        <dbReference type="Pfam" id="PF22936"/>
    </source>
</evidence>